<proteinExistence type="inferred from homology"/>
<comment type="cofactor">
    <cofactor evidence="2">
        <name>Fe cation</name>
        <dbReference type="ChEBI" id="CHEBI:24875"/>
    </cofactor>
</comment>
<evidence type="ECO:0000313" key="13">
    <source>
        <dbReference type="EMBL" id="KAH9522358.1"/>
    </source>
</evidence>
<comment type="similarity">
    <text evidence="4">Belongs to the PhyH family.</text>
</comment>
<keyword evidence="7" id="KW-0223">Dioxygenase</keyword>
<protein>
    <recommendedName>
        <fullName evidence="10">phytanoyl-CoA dioxygenase</fullName>
        <ecNumber evidence="10">1.14.11.18</ecNumber>
    </recommendedName>
    <alternativeName>
        <fullName evidence="11">Phytanic acid oxidase</fullName>
    </alternativeName>
    <alternativeName>
        <fullName evidence="12">Phytanoyl-CoA alpha-hydroxylase</fullName>
    </alternativeName>
</protein>
<evidence type="ECO:0000256" key="10">
    <source>
        <dbReference type="ARBA" id="ARBA00034809"/>
    </source>
</evidence>
<dbReference type="Pfam" id="PF05721">
    <property type="entry name" value="PhyH"/>
    <property type="match status" value="1"/>
</dbReference>
<evidence type="ECO:0000313" key="14">
    <source>
        <dbReference type="Proteomes" id="UP000790347"/>
    </source>
</evidence>
<keyword evidence="6" id="KW-0847">Vitamin C</keyword>
<name>A0A922I6U6_DERFA</name>
<dbReference type="Gene3D" id="2.60.120.620">
    <property type="entry name" value="q2cbj1_9rhob like domain"/>
    <property type="match status" value="1"/>
</dbReference>
<evidence type="ECO:0000256" key="11">
    <source>
        <dbReference type="ARBA" id="ARBA00034921"/>
    </source>
</evidence>
<dbReference type="SUPFAM" id="SSF51197">
    <property type="entry name" value="Clavaminate synthase-like"/>
    <property type="match status" value="1"/>
</dbReference>
<dbReference type="PANTHER" id="PTHR21308">
    <property type="entry name" value="PHYTANOYL-COA ALPHA-HYDROXYLASE"/>
    <property type="match status" value="1"/>
</dbReference>
<keyword evidence="8" id="KW-0560">Oxidoreductase</keyword>
<keyword evidence="9" id="KW-0408">Iron</keyword>
<keyword evidence="14" id="KW-1185">Reference proteome</keyword>
<dbReference type="GO" id="GO:0048244">
    <property type="term" value="F:phytanoyl-CoA dioxygenase activity"/>
    <property type="evidence" value="ECO:0007669"/>
    <property type="project" value="UniProtKB-EC"/>
</dbReference>
<dbReference type="GO" id="GO:0031418">
    <property type="term" value="F:L-ascorbic acid binding"/>
    <property type="evidence" value="ECO:0007669"/>
    <property type="project" value="UniProtKB-KW"/>
</dbReference>
<comment type="cofactor">
    <cofactor evidence="1">
        <name>L-ascorbate</name>
        <dbReference type="ChEBI" id="CHEBI:38290"/>
    </cofactor>
</comment>
<evidence type="ECO:0000256" key="12">
    <source>
        <dbReference type="ARBA" id="ARBA00034924"/>
    </source>
</evidence>
<evidence type="ECO:0000256" key="1">
    <source>
        <dbReference type="ARBA" id="ARBA00001961"/>
    </source>
</evidence>
<dbReference type="GO" id="GO:0001561">
    <property type="term" value="P:fatty acid alpha-oxidation"/>
    <property type="evidence" value="ECO:0007669"/>
    <property type="project" value="InterPro"/>
</dbReference>
<dbReference type="AlphaFoldDB" id="A0A922I6U6"/>
<dbReference type="InterPro" id="IPR008775">
    <property type="entry name" value="Phytyl_CoA_dOase-like"/>
</dbReference>
<comment type="caution">
    <text evidence="13">The sequence shown here is derived from an EMBL/GenBank/DDBJ whole genome shotgun (WGS) entry which is preliminary data.</text>
</comment>
<keyword evidence="5" id="KW-0479">Metal-binding</keyword>
<evidence type="ECO:0000256" key="4">
    <source>
        <dbReference type="ARBA" id="ARBA00005830"/>
    </source>
</evidence>
<evidence type="ECO:0000256" key="8">
    <source>
        <dbReference type="ARBA" id="ARBA00023002"/>
    </source>
</evidence>
<reference evidence="13" key="1">
    <citation type="submission" date="2013-05" db="EMBL/GenBank/DDBJ databases">
        <authorList>
            <person name="Yim A.K.Y."/>
            <person name="Chan T.F."/>
            <person name="Ji K.M."/>
            <person name="Liu X.Y."/>
            <person name="Zhou J.W."/>
            <person name="Li R.Q."/>
            <person name="Yang K.Y."/>
            <person name="Li J."/>
            <person name="Li M."/>
            <person name="Law P.T.W."/>
            <person name="Wu Y.L."/>
            <person name="Cai Z.L."/>
            <person name="Qin H."/>
            <person name="Bao Y."/>
            <person name="Leung R.K.K."/>
            <person name="Ng P.K.S."/>
            <person name="Zou J."/>
            <person name="Zhong X.J."/>
            <person name="Ran P.X."/>
            <person name="Zhong N.S."/>
            <person name="Liu Z.G."/>
            <person name="Tsui S.K.W."/>
        </authorList>
    </citation>
    <scope>NUCLEOTIDE SEQUENCE</scope>
    <source>
        <strain evidence="13">Derf</strain>
        <tissue evidence="13">Whole organism</tissue>
    </source>
</reference>
<evidence type="ECO:0000256" key="3">
    <source>
        <dbReference type="ARBA" id="ARBA00004872"/>
    </source>
</evidence>
<dbReference type="GO" id="GO:0005777">
    <property type="term" value="C:peroxisome"/>
    <property type="evidence" value="ECO:0007669"/>
    <property type="project" value="UniProtKB-ARBA"/>
</dbReference>
<dbReference type="EC" id="1.14.11.18" evidence="10"/>
<accession>A0A922I6U6</accession>
<organism evidence="13 14">
    <name type="scientific">Dermatophagoides farinae</name>
    <name type="common">American house dust mite</name>
    <dbReference type="NCBI Taxonomy" id="6954"/>
    <lineage>
        <taxon>Eukaryota</taxon>
        <taxon>Metazoa</taxon>
        <taxon>Ecdysozoa</taxon>
        <taxon>Arthropoda</taxon>
        <taxon>Chelicerata</taxon>
        <taxon>Arachnida</taxon>
        <taxon>Acari</taxon>
        <taxon>Acariformes</taxon>
        <taxon>Sarcoptiformes</taxon>
        <taxon>Astigmata</taxon>
        <taxon>Psoroptidia</taxon>
        <taxon>Analgoidea</taxon>
        <taxon>Pyroglyphidae</taxon>
        <taxon>Dermatophagoidinae</taxon>
        <taxon>Dermatophagoides</taxon>
    </lineage>
</organism>
<dbReference type="Proteomes" id="UP000790347">
    <property type="component" value="Unassembled WGS sequence"/>
</dbReference>
<comment type="pathway">
    <text evidence="3">Lipid metabolism; fatty acid metabolism.</text>
</comment>
<evidence type="ECO:0000256" key="6">
    <source>
        <dbReference type="ARBA" id="ARBA00022896"/>
    </source>
</evidence>
<evidence type="ECO:0000256" key="9">
    <source>
        <dbReference type="ARBA" id="ARBA00023004"/>
    </source>
</evidence>
<evidence type="ECO:0000256" key="5">
    <source>
        <dbReference type="ARBA" id="ARBA00022723"/>
    </source>
</evidence>
<dbReference type="FunFam" id="2.60.120.620:FF:000012">
    <property type="entry name" value="Phytanoyl-CoA dioxygenase, peroxisomal"/>
    <property type="match status" value="1"/>
</dbReference>
<reference evidence="13" key="2">
    <citation type="journal article" date="2022" name="Res Sq">
        <title>Comparative Genomics Reveals Insights into the Divergent Evolution of Astigmatic Mites and Household Pest Adaptations.</title>
        <authorList>
            <person name="Xiong Q."/>
            <person name="Wan A.T.-Y."/>
            <person name="Liu X.-Y."/>
            <person name="Fung C.S.-H."/>
            <person name="Xiao X."/>
            <person name="Malainual N."/>
            <person name="Hou J."/>
            <person name="Wang L."/>
            <person name="Wang M."/>
            <person name="Yang K."/>
            <person name="Cui Y."/>
            <person name="Leung E."/>
            <person name="Nong W."/>
            <person name="Shin S.-K."/>
            <person name="Au S."/>
            <person name="Jeong K.Y."/>
            <person name="Chew F.T."/>
            <person name="Hui J."/>
            <person name="Leung T.F."/>
            <person name="Tungtrongchitr A."/>
            <person name="Zhong N."/>
            <person name="Liu Z."/>
            <person name="Tsui S."/>
        </authorList>
    </citation>
    <scope>NUCLEOTIDE SEQUENCE</scope>
    <source>
        <strain evidence="13">Derf</strain>
        <tissue evidence="13">Whole organism</tissue>
    </source>
</reference>
<dbReference type="InterPro" id="IPR047128">
    <property type="entry name" value="PhyH"/>
</dbReference>
<dbReference type="PANTHER" id="PTHR21308:SF1">
    <property type="entry name" value="PHYTANOYL-COA DIOXYGENASE, PEROXISOMAL"/>
    <property type="match status" value="1"/>
</dbReference>
<evidence type="ECO:0000256" key="7">
    <source>
        <dbReference type="ARBA" id="ARBA00022964"/>
    </source>
</evidence>
<dbReference type="GO" id="GO:0046872">
    <property type="term" value="F:metal ion binding"/>
    <property type="evidence" value="ECO:0007669"/>
    <property type="project" value="UniProtKB-KW"/>
</dbReference>
<gene>
    <name evidence="13" type="ORF">DERF_005937</name>
</gene>
<sequence length="363" mass="41728">MLMNRLPLTFFGFRLIQQQCPSTSSTLLKMTMIQSLNQRKFLSTAKSMANSNEKYRFSFTNGANGKITNEQRDFYEENGYILVKKLLTDQDIDRYWQRFQDLATGKVQPNPLLLLQRELATAKQAIHERSLYKVQELYADDVLFEYCCHPSVLDIVEAFVGSPNILAIHSMLINKPPDLGTKSSRHPLHQDLHYFPMRPADRIVGTWTAMEKITKENGCLSAVPGSHKGEHLEHDYPEWEGGVNKLYYGIKDMSNVVDNRVHIEMERGDCLFFHPLLIHGSGMNRTNGFRKAISCHYASSTDCHYIEIEGTIQEKLAKEIVDVYHKRARTIIGGDSDTITYKDLWRMRSRLVRGEDKIGATIF</sequence>
<dbReference type="EMBL" id="ASGP02000002">
    <property type="protein sequence ID" value="KAH9522358.1"/>
    <property type="molecule type" value="Genomic_DNA"/>
</dbReference>
<evidence type="ECO:0000256" key="2">
    <source>
        <dbReference type="ARBA" id="ARBA00001962"/>
    </source>
</evidence>